<proteinExistence type="predicted"/>
<organism evidence="2 3">
    <name type="scientific">Blyttiomyces helicus</name>
    <dbReference type="NCBI Taxonomy" id="388810"/>
    <lineage>
        <taxon>Eukaryota</taxon>
        <taxon>Fungi</taxon>
        <taxon>Fungi incertae sedis</taxon>
        <taxon>Chytridiomycota</taxon>
        <taxon>Chytridiomycota incertae sedis</taxon>
        <taxon>Chytridiomycetes</taxon>
        <taxon>Chytridiomycetes incertae sedis</taxon>
        <taxon>Blyttiomyces</taxon>
    </lineage>
</organism>
<protein>
    <submittedName>
        <fullName evidence="2">Group II dsDNA virus coat/capsid protein</fullName>
    </submittedName>
</protein>
<dbReference type="GO" id="GO:0005198">
    <property type="term" value="F:structural molecule activity"/>
    <property type="evidence" value="ECO:0007669"/>
    <property type="project" value="InterPro"/>
</dbReference>
<dbReference type="OrthoDB" id="2123341at2759"/>
<dbReference type="EMBL" id="KZ996078">
    <property type="protein sequence ID" value="RKO89461.1"/>
    <property type="molecule type" value="Genomic_DNA"/>
</dbReference>
<sequence length="359" mass="40017">MSSGGLLQLVAYGYQDIYISGSPQKTFFRILYKRHTYFAMESMEQSFKGNADFGRKVTCLVARNGDLIHKAYLEIDLPALTANSGETVAWTRNIGHVLISEISVEIGGAIIDKHYSNWLTIYNELMQVAEKEDGLNVLIGNTAALTTPAATIPAAEIYVPLVFRFNRNPGLALPMIALMYHDVKINISFRPAVECYLYGEESYWNASIVQKLNFSHPTKELIRVIRPDANFVGGVNRWMDFTDNGTGPNLYAGNDPLVDAKIQLNTHDRIITRAAAYFNLLQSYYHHTRCPSTGIYIYSFALEPEKHQASGSINMSRIEGVNLKMTLSTGTSPVRVYLYAVNDNVLRITSGMGGLAYAN</sequence>
<evidence type="ECO:0000313" key="2">
    <source>
        <dbReference type="EMBL" id="RKO89461.1"/>
    </source>
</evidence>
<reference evidence="3" key="1">
    <citation type="journal article" date="2018" name="Nat. Microbiol.">
        <title>Leveraging single-cell genomics to expand the fungal tree of life.</title>
        <authorList>
            <person name="Ahrendt S.R."/>
            <person name="Quandt C.A."/>
            <person name="Ciobanu D."/>
            <person name="Clum A."/>
            <person name="Salamov A."/>
            <person name="Andreopoulos B."/>
            <person name="Cheng J.F."/>
            <person name="Woyke T."/>
            <person name="Pelin A."/>
            <person name="Henrissat B."/>
            <person name="Reynolds N.K."/>
            <person name="Benny G.L."/>
            <person name="Smith M.E."/>
            <person name="James T.Y."/>
            <person name="Grigoriev I.V."/>
        </authorList>
    </citation>
    <scope>NUCLEOTIDE SEQUENCE [LARGE SCALE GENOMIC DNA]</scope>
</reference>
<dbReference type="Pfam" id="PF16903">
    <property type="entry name" value="Capsid_N"/>
    <property type="match status" value="1"/>
</dbReference>
<dbReference type="InterPro" id="IPR031654">
    <property type="entry name" value="Capsid_N"/>
</dbReference>
<feature type="domain" description="Major capsid protein N-terminal" evidence="1">
    <location>
        <begin position="26"/>
        <end position="213"/>
    </location>
</feature>
<name>A0A4P9WA51_9FUNG</name>
<dbReference type="Proteomes" id="UP000269721">
    <property type="component" value="Unassembled WGS sequence"/>
</dbReference>
<dbReference type="AlphaFoldDB" id="A0A4P9WA51"/>
<dbReference type="SUPFAM" id="SSF49749">
    <property type="entry name" value="Group II dsDNA viruses VP"/>
    <property type="match status" value="2"/>
</dbReference>
<accession>A0A4P9WA51</accession>
<keyword evidence="3" id="KW-1185">Reference proteome</keyword>
<dbReference type="InterPro" id="IPR016112">
    <property type="entry name" value="VP_dsDNA_II"/>
</dbReference>
<dbReference type="Gene3D" id="2.70.9.10">
    <property type="entry name" value="Adenovirus Type 2 Hexon, domain 4"/>
    <property type="match status" value="1"/>
</dbReference>
<evidence type="ECO:0000313" key="3">
    <source>
        <dbReference type="Proteomes" id="UP000269721"/>
    </source>
</evidence>
<evidence type="ECO:0000259" key="1">
    <source>
        <dbReference type="Pfam" id="PF16903"/>
    </source>
</evidence>
<gene>
    <name evidence="2" type="ORF">BDK51DRAFT_27929</name>
</gene>